<evidence type="ECO:0000313" key="2">
    <source>
        <dbReference type="Proteomes" id="UP001281147"/>
    </source>
</evidence>
<evidence type="ECO:0000313" key="1">
    <source>
        <dbReference type="EMBL" id="KAK3690663.1"/>
    </source>
</evidence>
<name>A0ACC3MFD3_9PEZI</name>
<sequence>MKIRTLHAILMRTLQRALGLLALAQTLYAQSLPYSPTRLFLPANSSSLYMFRPSSKSPNQAQLLSLDLSNTLPNSQVPWDTVSASLPFLQDDERMSYTPTLEEDGSITVIAGNCSDGADGLQIWRWDERSADKWSQSKKSDQQLGSYGSQAGANFLSSSIAFSEHVHADDGSTDIFIFGGMCPSANSTAETWTSSAEYSNLMLTLSPATSDQSADKYEISAAENRGPPIAQAGVSITPLPPTYTLSSDGDPKTQQQNFVLLGGHTQGAFINMSQVAVFSLLQQSWSFMPVEQPSSAKTDVAVRQDVEVTPRSGHTAVLSETGDRIILFGGWVGDVGTPATPQLAVLQLGDGYGGSGEWMWRIPEDSGHGLSSGAGIYGHGAVMLPGGVMMVVGGYDIPSLSSKRIKRAAQSDNKRSLFYNITSNAWLESYQPPRNLDHQQQHGSGPLSTTSEKIGLGTGLGVGGAVLFTVLAFYFWYSKRVQRAREERQRTLLTSSDGSAGALVEQPFIDNDGHDERGGDDSALGRFWPKAVQAGNAHPRPPPMQHTTGMFVNMPSPTRGLRRGVASKKYQYHAAPRYDEKRLSRASGNIHPIAEQENEDDSVNRGASLELDRLDDAEAKLREVERVLNPGDPFADPEPNPLGSHPVSPETIETVRRVPTSASRYTVPINKITYEPSEAANWVAVSGLNDGAEERGERASPSRSDDRTSSTLSERSQHSATSNNSIQRTMSTRTGMILSAALAANRQAVNHETSPTVGRTQTTSTMGSYHQARARSSTTGSVTTPGALNRPSGDGESFMTARSNFLQLQDEGETLLGGRPVMDRDDPYRRAMAAQSSTVSNNQAPPNRKEPSPIVAPRRRPGLMGSLRRALHVVSIGDRSLSLTSSAEHYKDEMRSSSSSPTKDRGHKIGSSPRRAVSDGGALLRQKRGQKDWDEKEWPPYRDNPDADDWGEPKAPANKAQAEEDWDVEEAASKRDFQVMFTVPKSRLRVVNDDMDRASLRSASDGAVSRNGSVKTTLRREESLKALRARSEGEGLRLPSTEEEKDELDKAKAA</sequence>
<keyword evidence="2" id="KW-1185">Reference proteome</keyword>
<dbReference type="Proteomes" id="UP001281147">
    <property type="component" value="Unassembled WGS sequence"/>
</dbReference>
<gene>
    <name evidence="1" type="ORF">LTR37_019031</name>
</gene>
<organism evidence="1 2">
    <name type="scientific">Vermiconidia calcicola</name>
    <dbReference type="NCBI Taxonomy" id="1690605"/>
    <lineage>
        <taxon>Eukaryota</taxon>
        <taxon>Fungi</taxon>
        <taxon>Dikarya</taxon>
        <taxon>Ascomycota</taxon>
        <taxon>Pezizomycotina</taxon>
        <taxon>Dothideomycetes</taxon>
        <taxon>Dothideomycetidae</taxon>
        <taxon>Mycosphaerellales</taxon>
        <taxon>Extremaceae</taxon>
        <taxon>Vermiconidia</taxon>
    </lineage>
</organism>
<reference evidence="1" key="1">
    <citation type="submission" date="2023-07" db="EMBL/GenBank/DDBJ databases">
        <title>Black Yeasts Isolated from many extreme environments.</title>
        <authorList>
            <person name="Coleine C."/>
            <person name="Stajich J.E."/>
            <person name="Selbmann L."/>
        </authorList>
    </citation>
    <scope>NUCLEOTIDE SEQUENCE</scope>
    <source>
        <strain evidence="1">CCFEE 5714</strain>
    </source>
</reference>
<dbReference type="EMBL" id="JAUTXU010000282">
    <property type="protein sequence ID" value="KAK3690663.1"/>
    <property type="molecule type" value="Genomic_DNA"/>
</dbReference>
<proteinExistence type="predicted"/>
<accession>A0ACC3MFD3</accession>
<protein>
    <submittedName>
        <fullName evidence="1">Uncharacterized protein</fullName>
    </submittedName>
</protein>
<comment type="caution">
    <text evidence="1">The sequence shown here is derived from an EMBL/GenBank/DDBJ whole genome shotgun (WGS) entry which is preliminary data.</text>
</comment>